<dbReference type="InterPro" id="IPR001826">
    <property type="entry name" value="RHS"/>
</dbReference>
<dbReference type="CDD" id="cd20743">
    <property type="entry name" value="FIX_RhsA-like"/>
    <property type="match status" value="1"/>
</dbReference>
<dbReference type="Pfam" id="PF25023">
    <property type="entry name" value="TEN_YD-shell"/>
    <property type="match status" value="2"/>
</dbReference>
<evidence type="ECO:0000313" key="7">
    <source>
        <dbReference type="EMBL" id="SDI59318.1"/>
    </source>
</evidence>
<feature type="region of interest" description="Disordered" evidence="2">
    <location>
        <begin position="283"/>
        <end position="358"/>
    </location>
</feature>
<dbReference type="Gene3D" id="2.180.10.10">
    <property type="entry name" value="RHS repeat-associated core"/>
    <property type="match status" value="4"/>
</dbReference>
<evidence type="ECO:0000256" key="2">
    <source>
        <dbReference type="SAM" id="MobiDB-lite"/>
    </source>
</evidence>
<dbReference type="SUPFAM" id="SSF69304">
    <property type="entry name" value="Tricorn protease N-terminal domain"/>
    <property type="match status" value="1"/>
</dbReference>
<reference evidence="7" key="1">
    <citation type="submission" date="2016-10" db="EMBL/GenBank/DDBJ databases">
        <authorList>
            <person name="Varghese N."/>
            <person name="Submissions S."/>
        </authorList>
    </citation>
    <scope>NUCLEOTIDE SEQUENCE [LARGE SCALE GENOMIC DNA]</scope>
    <source>
        <strain evidence="7">YR281</strain>
    </source>
</reference>
<comment type="caution">
    <text evidence="7">The sequence shown here is derived from an EMBL/GenBank/DDBJ whole genome shotgun (WGS) entry which is preliminary data.</text>
</comment>
<feature type="domain" description="Teneurin-like YD-shell" evidence="6">
    <location>
        <begin position="878"/>
        <end position="1000"/>
    </location>
</feature>
<dbReference type="InterPro" id="IPR045351">
    <property type="entry name" value="DUF6531"/>
</dbReference>
<feature type="domain" description="RHS protein conserved region" evidence="3">
    <location>
        <begin position="1439"/>
        <end position="1471"/>
    </location>
</feature>
<gene>
    <name evidence="7" type="ORF">SAMN04487926_1203</name>
</gene>
<keyword evidence="1" id="KW-0677">Repeat</keyword>
<dbReference type="EMBL" id="FNDI01000020">
    <property type="protein sequence ID" value="SDI59318.1"/>
    <property type="molecule type" value="Genomic_DNA"/>
</dbReference>
<dbReference type="InterPro" id="IPR050708">
    <property type="entry name" value="T6SS_VgrG/RHS"/>
</dbReference>
<evidence type="ECO:0000259" key="4">
    <source>
        <dbReference type="Pfam" id="PF15545"/>
    </source>
</evidence>
<evidence type="ECO:0000256" key="1">
    <source>
        <dbReference type="ARBA" id="ARBA00022737"/>
    </source>
</evidence>
<protein>
    <submittedName>
        <fullName evidence="7">RHS repeat-associated core domain-containing protein</fullName>
    </submittedName>
</protein>
<dbReference type="NCBIfam" id="TIGR03696">
    <property type="entry name" value="Rhs_assc_core"/>
    <property type="match status" value="1"/>
</dbReference>
<dbReference type="Pfam" id="PF15545">
    <property type="entry name" value="Ntox8"/>
    <property type="match status" value="1"/>
</dbReference>
<evidence type="ECO:0000259" key="6">
    <source>
        <dbReference type="Pfam" id="PF25023"/>
    </source>
</evidence>
<dbReference type="Pfam" id="PF05593">
    <property type="entry name" value="RHS_repeat"/>
    <property type="match status" value="4"/>
</dbReference>
<keyword evidence="8" id="KW-1185">Reference proteome</keyword>
<dbReference type="Pfam" id="PF03527">
    <property type="entry name" value="RHS"/>
    <property type="match status" value="1"/>
</dbReference>
<evidence type="ECO:0000259" key="5">
    <source>
        <dbReference type="Pfam" id="PF20148"/>
    </source>
</evidence>
<proteinExistence type="predicted"/>
<dbReference type="PANTHER" id="PTHR32305">
    <property type="match status" value="1"/>
</dbReference>
<feature type="domain" description="DUF6531" evidence="5">
    <location>
        <begin position="365"/>
        <end position="437"/>
    </location>
</feature>
<dbReference type="Pfam" id="PF20148">
    <property type="entry name" value="DUF6531"/>
    <property type="match status" value="1"/>
</dbReference>
<evidence type="ECO:0000259" key="3">
    <source>
        <dbReference type="Pfam" id="PF03527"/>
    </source>
</evidence>
<feature type="domain" description="Bacterial toxin 8" evidence="4">
    <location>
        <begin position="1574"/>
        <end position="1634"/>
    </location>
</feature>
<accession>A0A7Z7FJG8</accession>
<dbReference type="InterPro" id="IPR006530">
    <property type="entry name" value="YD"/>
</dbReference>
<organism evidence="7 8">
    <name type="scientific">Paraburkholderia steynii</name>
    <dbReference type="NCBI Taxonomy" id="1245441"/>
    <lineage>
        <taxon>Bacteria</taxon>
        <taxon>Pseudomonadati</taxon>
        <taxon>Pseudomonadota</taxon>
        <taxon>Betaproteobacteria</taxon>
        <taxon>Burkholderiales</taxon>
        <taxon>Burkholderiaceae</taxon>
        <taxon>Paraburkholderia</taxon>
    </lineage>
</organism>
<dbReference type="InterPro" id="IPR022385">
    <property type="entry name" value="Rhs_assc_core"/>
</dbReference>
<dbReference type="NCBIfam" id="TIGR01643">
    <property type="entry name" value="YD_repeat_2x"/>
    <property type="match status" value="9"/>
</dbReference>
<feature type="region of interest" description="Disordered" evidence="2">
    <location>
        <begin position="1648"/>
        <end position="1667"/>
    </location>
</feature>
<dbReference type="InterPro" id="IPR029097">
    <property type="entry name" value="Ntox8"/>
</dbReference>
<name>A0A7Z7FJG8_9BURK</name>
<sequence>MASQVSASPVTSAASVPAVLHSNAEQRRLLISQVPAAAVAVQPELKRVAVESVKDHAQQIFIQCLYMVPLVGNAMSLADVGTDLYRLFRNEPDPSSGKKYAENVLHWGVLAIDAIGVIPGAGNASRPARAVVKDVLLAFASGGLGVAVDMLWAAAGGDARDFMLTLDKHLESWKNEIINGLRTISHSFARFIEDPTSVEDQMERVGKNDGFFSWVPSQEHIALVALDQLLSHTGLKSKILAWLAEFDRNAPAMIGQAIGTVGEAGSLAYMAWQIAQAIGHRGKLSEPQASLPHGEGAHPPAGRKGGASPEPHQPAPSHEAQVSTGARTEPDLKPGSHEQRTQLGAEASRTAAKNGCGCPPVKGGGSINYAMGDENLEQTDFALDGVVPIVWTRLYRSSLVAYDGSALGARWSSPYHLSLTERDDVLTYFDADGRAVELPRVAIGEALDVPREQMTVSRPDTRRVQLRFLDGSREEYELRATPSVRRYVLTARIGRDGLGVTLAYNAAGELAGLSDGHGLAVALDYTGGRVTAIRRLDAGGGTLDVLARYEYSREGDLVAHTDVLGHRRTYAYEQHLLTRYTDFNGFATCLEWDWPARRAGAPAPADAKCVHEWRCNDRYPDERYAELFFEYHREHWYTKVTDADGHATIHRYDYHNQIVRVEQPDGSRDTYTWDDRGQLIAMQNGAGQTERFAYDEAGRIAAVTDALGNTTRTEYDAAGLPVQVTNAAGDVTHTAYDALGHPASVTDAAGATSYRWSDSGRLIALTDPKGGTREFAYDSAGRLVSARDCSGYETRYQYDARGYLLSRTDALGQVTSYRHDARGQLLQVTRPDGIGEQLVYDAEGNLTTYTDGAGQVTRYSYNGNHQPYSRTDAAGRMLAYNYDRQWRLTQLRNENGETMRFRYDALGRLVEETGFDDSVTQYGYDAAGRLAQSRRGDAWTVYTRDALGRLTQRDMRGPNGAVSERFFHDLRGRLTTAQTEDGTVRLHYDDAGHLVAEEQHVSLALGESYVTVSRHEYDALGNRIRTTLPNTRTVDWLRYGSGHVHGVLLDGQPLLDFERDRLHRETGRVHAGFSQQREYDPSGRLTRFSVMAAHSSAQHERLAERRLRYDAAGQLARIDDRTRGASEYGYDPVGRLLKAVTPELTEIFAFDPAGNPIDPAKIPPYPDGLETEHERTARYAREAAEDAEWMRAHPGQKPFSRHDARGVQDRKKVEAWRKSLPTWLDNVMGEYLGVAYEYDAHGNLVRRREPGGLTWLYGWDAAGRLKEARRYARPPAAHEVDHQVRTANGVRFVPGKVQPEVSVRLRYDAFGRRTLKEVERAGGGIDRTVFTWDGDLMLLEERFHEAPAGRRDEGRRTYGGVHLVREDPDDAYALPVAQRQHTLGAGRYQWQAASVYLYEPGTFVPLARLDETLEQAAYLATGTDGRFVGYPARTRHATYFYQNDHLGTPQELVDASGKVVWLGRYRAWGALRGAKLANGEAAETGNLIRAQGQYHDEELGLCYNRHRYYDPNVGRFISKDPIGLAGGINVYQYAPNPVQWVDPLGLAKTCCCGEPYVDQDARWREVMNDPSTPSSMRGWLQNQANRVDAGKQTNIKVPPGYELAHRPGFENEAGYDYSHADPMLAADHRGIQHRYWRKRNGCWGAKMPASGSRGVGKLSLPKSGSLP</sequence>
<feature type="compositionally biased region" description="Basic and acidic residues" evidence="2">
    <location>
        <begin position="328"/>
        <end position="340"/>
    </location>
</feature>
<feature type="domain" description="Teneurin-like YD-shell" evidence="6">
    <location>
        <begin position="733"/>
        <end position="869"/>
    </location>
</feature>
<dbReference type="Proteomes" id="UP000198900">
    <property type="component" value="Unassembled WGS sequence"/>
</dbReference>
<dbReference type="InterPro" id="IPR031325">
    <property type="entry name" value="RHS_repeat"/>
</dbReference>
<dbReference type="InterPro" id="IPR056823">
    <property type="entry name" value="TEN-like_YD-shell"/>
</dbReference>
<dbReference type="PANTHER" id="PTHR32305:SF15">
    <property type="entry name" value="PROTEIN RHSA-RELATED"/>
    <property type="match status" value="1"/>
</dbReference>
<evidence type="ECO:0000313" key="8">
    <source>
        <dbReference type="Proteomes" id="UP000198900"/>
    </source>
</evidence>